<dbReference type="EMBL" id="OQ890313">
    <property type="protein sequence ID" value="WLJ25626.1"/>
    <property type="molecule type" value="Genomic_DNA"/>
</dbReference>
<proteinExistence type="predicted"/>
<reference evidence="2" key="1">
    <citation type="submission" date="2023-04" db="EMBL/GenBank/DDBJ databases">
        <title>The human skin virome in hidradenitis suppurativa patients.</title>
        <authorList>
            <person name="Jansen D."/>
        </authorList>
    </citation>
    <scope>NUCLEOTIDE SEQUENCE</scope>
    <source>
        <strain evidence="2">VC1_JansenPhageC</strain>
    </source>
</reference>
<feature type="transmembrane region" description="Helical" evidence="1">
    <location>
        <begin position="16"/>
        <end position="34"/>
    </location>
</feature>
<evidence type="ECO:0000256" key="1">
    <source>
        <dbReference type="SAM" id="Phobius"/>
    </source>
</evidence>
<organism evidence="2">
    <name type="scientific">Corynebacterium phage HS03</name>
    <dbReference type="NCBI Taxonomy" id="3056390"/>
    <lineage>
        <taxon>Viruses</taxon>
    </lineage>
</organism>
<sequence>MGEEAVLNFLSDTKSPWGFVLSLLIILAMVSGLFSKAAAEYGGLIGTAARAIQRHKQEAIAADEASDARRLDRMEATIQRLDNEIGSLQEKDKIHHEYQLYVAGYWRKLQFWAVEKNITLPPPPMMTYPEWKISTYPDTD</sequence>
<keyword evidence="1" id="KW-0472">Membrane</keyword>
<keyword evidence="1" id="KW-0812">Transmembrane</keyword>
<name>A0AA50ACB0_9VIRU</name>
<evidence type="ECO:0000313" key="2">
    <source>
        <dbReference type="EMBL" id="WLJ25626.1"/>
    </source>
</evidence>
<accession>A0AA50ACB0</accession>
<protein>
    <submittedName>
        <fullName evidence="2">Uncharacterized protein</fullName>
    </submittedName>
</protein>
<keyword evidence="1" id="KW-1133">Transmembrane helix</keyword>